<accession>A0ACA9Y689</accession>
<gene>
    <name evidence="1" type="ORF">CLIB1444_04S02102</name>
</gene>
<dbReference type="EMBL" id="CALSDN010000004">
    <property type="protein sequence ID" value="CAH6720527.1"/>
    <property type="molecule type" value="Genomic_DNA"/>
</dbReference>
<protein>
    <submittedName>
        <fullName evidence="1">Uncharacterized protein</fullName>
    </submittedName>
</protein>
<evidence type="ECO:0000313" key="1">
    <source>
        <dbReference type="EMBL" id="CAH6720527.1"/>
    </source>
</evidence>
<evidence type="ECO:0000313" key="2">
    <source>
        <dbReference type="Proteomes" id="UP001152531"/>
    </source>
</evidence>
<organism evidence="1 2">
    <name type="scientific">[Candida] jaroonii</name>
    <dbReference type="NCBI Taxonomy" id="467808"/>
    <lineage>
        <taxon>Eukaryota</taxon>
        <taxon>Fungi</taxon>
        <taxon>Dikarya</taxon>
        <taxon>Ascomycota</taxon>
        <taxon>Saccharomycotina</taxon>
        <taxon>Pichiomycetes</taxon>
        <taxon>Debaryomycetaceae</taxon>
        <taxon>Yamadazyma</taxon>
    </lineage>
</organism>
<dbReference type="Proteomes" id="UP001152531">
    <property type="component" value="Unassembled WGS sequence"/>
</dbReference>
<sequence>MKQTYSIERLLALKEPHPPLDNDKVELLKVFAEEVSRAKERIELPQRFKSGANYETSFNKPQSYTDYWNLKGSPGYSDSVPMLFSSPSYHPQPYMFQQTGGNLPMISFDDYTGPFKSRFRRNQLNFKERPRLYQGMEVFGKENHELVNHLPPGSTIIKLEPGMPVPPGAIRISPYQFQNLKHDTYHPVNVPESLPIQYPLNPNFKEYGTLSTKDGTVNSNLSNYSYTSEDHNQAPATVDQESQASTFSSCDSYNIQIQLPKM</sequence>
<comment type="caution">
    <text evidence="1">The sequence shown here is derived from an EMBL/GenBank/DDBJ whole genome shotgun (WGS) entry which is preliminary data.</text>
</comment>
<reference evidence="1" key="1">
    <citation type="submission" date="2022-06" db="EMBL/GenBank/DDBJ databases">
        <authorList>
            <person name="Legras J.-L."/>
            <person name="Devillers H."/>
            <person name="Grondin C."/>
        </authorList>
    </citation>
    <scope>NUCLEOTIDE SEQUENCE</scope>
    <source>
        <strain evidence="1">CLIB 1444</strain>
    </source>
</reference>
<keyword evidence="2" id="KW-1185">Reference proteome</keyword>
<proteinExistence type="predicted"/>
<name>A0ACA9Y689_9ASCO</name>